<dbReference type="GO" id="GO:0003677">
    <property type="term" value="F:DNA binding"/>
    <property type="evidence" value="ECO:0007669"/>
    <property type="project" value="InterPro"/>
</dbReference>
<dbReference type="InterPro" id="IPR001138">
    <property type="entry name" value="Zn2Cys6_DnaBD"/>
</dbReference>
<evidence type="ECO:0000259" key="5">
    <source>
        <dbReference type="PROSITE" id="PS50048"/>
    </source>
</evidence>
<feature type="compositionally biased region" description="Polar residues" evidence="4">
    <location>
        <begin position="74"/>
        <end position="85"/>
    </location>
</feature>
<dbReference type="Gene3D" id="4.10.240.10">
    <property type="entry name" value="Zn(2)-C6 fungal-type DNA-binding domain"/>
    <property type="match status" value="1"/>
</dbReference>
<sequence length="1169" mass="130403">MYSYDNSGSSLYACSDEASGSRGHMEVQGDRTGNGVYGSPSGSSSDTHEVENEDRSPRATMTSMPKRTRRQRRSNNIGGSESDNSMLLQIRRAKGEISCAECRRLKLRCDKSLPCGSCVRRGCPVICPNGVLSPGQGSRYVLANTTELHQKLDTMCNRIRALEDALSEASYALNSSRMHPLLRPELLEIKHYTSARFVNRDERKEREKREKVKVKDGEGAMEVDRKVLKSFEKLILEGERRDTEDEEGVPASDEDSTHPYLGEYGRRASGESEVGMNSSPSINRPSLDTSIYPTESRYQILEKIQCLLPTYEHAKELCESYLTNIGWFLQPVPREQIFDELLPRMYSLFAPSTEQTMRMRESLVGENYYNRNEGVNNQGINQGYGSAISPSRLVEEQKSGFENGWEQELAAFLVILSLGVIGELGLSPATPETELLVHWAQVLQSLNPAVEGLEILKIQTAMLLRVYDLFSMIEEKPKRMEWIGSFASTLALNQNLHQEQDKEDVDPAVVQRRRHVFWEMRALEVWTSLITGKAPYLHPDYIDCKFPQYVCETSDGVAWHKLQNFRYWKHRFIKDILETVVLKLSSARTLKYVEILEMDQQIKEFALNYKLNNAVGAPVEVPAHQQNGGIEAYVLNAWKEFTLLTIHRNFLANSLIVNPSNPIHGEFSPSFFSAFNSAMNCLHVVRSHVPVISPGLLRCRDIWKPLVDSAVVAGSVAARAPLSGLGQKAYKEFSEALSVMENMRFHPAVQAKIPLLRRLHSQAYQALLDAGMLPQHLQTEVIQQANVSYENDLELRQNRAMDFNPDLGTSTNQYHARPYVSQLQLSQNIATTTRSQETMWQDEGFSICASSNGSAMPAEYMSTNNLVSNNESSASQGTHYDKSSIGNSWNPGYEHSSLANVITIPNGYTTGVSATDASAPISDFSGYLTPNISPSSKFEVVDNARGYVQRHIFNEASEPNYEKHNIHPDTCGLDMDLTSPPTLLISKTSKRVELSSSPLRHASSLSVQGHTESTLPTGALGPLGMIDDLGNSKSDCSPETSAFVTSMKIDEDGSAIGSEYPTSGTLIEANPSSDRIGLFRAAVETEMQSRAGGQGYLSFDHGSDSKESLATVDVIDEDKMMGPFSAPVLQEPMQPWPDQQHQYQVIRTTQNHQVHLNTGINNVLQDRIK</sequence>
<keyword evidence="7" id="KW-1185">Reference proteome</keyword>
<dbReference type="PROSITE" id="PS00463">
    <property type="entry name" value="ZN2_CY6_FUNGAL_1"/>
    <property type="match status" value="1"/>
</dbReference>
<dbReference type="CDD" id="cd12148">
    <property type="entry name" value="fungal_TF_MHR"/>
    <property type="match status" value="1"/>
</dbReference>
<proteinExistence type="predicted"/>
<feature type="region of interest" description="Disordered" evidence="4">
    <location>
        <begin position="239"/>
        <end position="288"/>
    </location>
</feature>
<dbReference type="Pfam" id="PF04082">
    <property type="entry name" value="Fungal_trans"/>
    <property type="match status" value="1"/>
</dbReference>
<keyword evidence="2" id="KW-0479">Metal-binding</keyword>
<feature type="compositionally biased region" description="Acidic residues" evidence="4">
    <location>
        <begin position="244"/>
        <end position="254"/>
    </location>
</feature>
<gene>
    <name evidence="6" type="ORF">PNOK_0963100</name>
</gene>
<dbReference type="STRING" id="2282107.A0A286U678"/>
<dbReference type="AlphaFoldDB" id="A0A286U678"/>
<feature type="compositionally biased region" description="Basic and acidic residues" evidence="4">
    <location>
        <begin position="46"/>
        <end position="57"/>
    </location>
</feature>
<evidence type="ECO:0000313" key="7">
    <source>
        <dbReference type="Proteomes" id="UP000217199"/>
    </source>
</evidence>
<feature type="region of interest" description="Disordered" evidence="4">
    <location>
        <begin position="15"/>
        <end position="85"/>
    </location>
</feature>
<dbReference type="GO" id="GO:0000981">
    <property type="term" value="F:DNA-binding transcription factor activity, RNA polymerase II-specific"/>
    <property type="evidence" value="ECO:0007669"/>
    <property type="project" value="InterPro"/>
</dbReference>
<comment type="caution">
    <text evidence="6">The sequence shown here is derived from an EMBL/GenBank/DDBJ whole genome shotgun (WGS) entry which is preliminary data.</text>
</comment>
<dbReference type="GO" id="GO:0008270">
    <property type="term" value="F:zinc ion binding"/>
    <property type="evidence" value="ECO:0007669"/>
    <property type="project" value="InterPro"/>
</dbReference>
<dbReference type="CDD" id="cd00067">
    <property type="entry name" value="GAL4"/>
    <property type="match status" value="1"/>
</dbReference>
<dbReference type="GO" id="GO:0006351">
    <property type="term" value="P:DNA-templated transcription"/>
    <property type="evidence" value="ECO:0007669"/>
    <property type="project" value="InterPro"/>
</dbReference>
<dbReference type="PANTHER" id="PTHR31001:SF56">
    <property type="entry name" value="ZN(2)-C6 FUNGAL-TYPE DOMAIN-CONTAINING PROTEIN"/>
    <property type="match status" value="1"/>
</dbReference>
<dbReference type="GO" id="GO:0005634">
    <property type="term" value="C:nucleus"/>
    <property type="evidence" value="ECO:0007669"/>
    <property type="project" value="UniProtKB-SubCell"/>
</dbReference>
<evidence type="ECO:0000256" key="2">
    <source>
        <dbReference type="ARBA" id="ARBA00022723"/>
    </source>
</evidence>
<dbReference type="PROSITE" id="PS50048">
    <property type="entry name" value="ZN2_CY6_FUNGAL_2"/>
    <property type="match status" value="1"/>
</dbReference>
<accession>A0A286U678</accession>
<dbReference type="EMBL" id="NBII01000011">
    <property type="protein sequence ID" value="PAV15078.1"/>
    <property type="molecule type" value="Genomic_DNA"/>
</dbReference>
<dbReference type="InterPro" id="IPR050613">
    <property type="entry name" value="Sec_Metabolite_Reg"/>
</dbReference>
<dbReference type="SUPFAM" id="SSF57701">
    <property type="entry name" value="Zn2/Cys6 DNA-binding domain"/>
    <property type="match status" value="1"/>
</dbReference>
<comment type="subcellular location">
    <subcellularLocation>
        <location evidence="1">Nucleus</location>
    </subcellularLocation>
</comment>
<name>A0A286U678_9AGAM</name>
<protein>
    <recommendedName>
        <fullName evidence="5">Zn(2)-C6 fungal-type domain-containing protein</fullName>
    </recommendedName>
</protein>
<dbReference type="PANTHER" id="PTHR31001">
    <property type="entry name" value="UNCHARACTERIZED TRANSCRIPTIONAL REGULATORY PROTEIN"/>
    <property type="match status" value="1"/>
</dbReference>
<reference evidence="6 7" key="1">
    <citation type="journal article" date="2017" name="Mol. Ecol.">
        <title>Comparative and population genomic landscape of Phellinus noxius: A hypervariable fungus causing root rot in trees.</title>
        <authorList>
            <person name="Chung C.L."/>
            <person name="Lee T.J."/>
            <person name="Akiba M."/>
            <person name="Lee H.H."/>
            <person name="Kuo T.H."/>
            <person name="Liu D."/>
            <person name="Ke H.M."/>
            <person name="Yokoi T."/>
            <person name="Roa M.B."/>
            <person name="Lu M.J."/>
            <person name="Chang Y.Y."/>
            <person name="Ann P.J."/>
            <person name="Tsai J.N."/>
            <person name="Chen C.Y."/>
            <person name="Tzean S.S."/>
            <person name="Ota Y."/>
            <person name="Hattori T."/>
            <person name="Sahashi N."/>
            <person name="Liou R.F."/>
            <person name="Kikuchi T."/>
            <person name="Tsai I.J."/>
        </authorList>
    </citation>
    <scope>NUCLEOTIDE SEQUENCE [LARGE SCALE GENOMIC DNA]</scope>
    <source>
        <strain evidence="6 7">FFPRI411160</strain>
    </source>
</reference>
<dbReference type="OrthoDB" id="424974at2759"/>
<evidence type="ECO:0000256" key="1">
    <source>
        <dbReference type="ARBA" id="ARBA00004123"/>
    </source>
</evidence>
<evidence type="ECO:0000256" key="3">
    <source>
        <dbReference type="ARBA" id="ARBA00023242"/>
    </source>
</evidence>
<keyword evidence="3" id="KW-0539">Nucleus</keyword>
<feature type="domain" description="Zn(2)-C6 fungal-type" evidence="5">
    <location>
        <begin position="98"/>
        <end position="127"/>
    </location>
</feature>
<feature type="compositionally biased region" description="Polar residues" evidence="4">
    <location>
        <begin position="275"/>
        <end position="288"/>
    </location>
</feature>
<dbReference type="InterPro" id="IPR036864">
    <property type="entry name" value="Zn2-C6_fun-type_DNA-bd_sf"/>
</dbReference>
<dbReference type="SMART" id="SM00066">
    <property type="entry name" value="GAL4"/>
    <property type="match status" value="1"/>
</dbReference>
<dbReference type="InterPro" id="IPR007219">
    <property type="entry name" value="XnlR_reg_dom"/>
</dbReference>
<dbReference type="Proteomes" id="UP000217199">
    <property type="component" value="Unassembled WGS sequence"/>
</dbReference>
<organism evidence="6 7">
    <name type="scientific">Pyrrhoderma noxium</name>
    <dbReference type="NCBI Taxonomy" id="2282107"/>
    <lineage>
        <taxon>Eukaryota</taxon>
        <taxon>Fungi</taxon>
        <taxon>Dikarya</taxon>
        <taxon>Basidiomycota</taxon>
        <taxon>Agaricomycotina</taxon>
        <taxon>Agaricomycetes</taxon>
        <taxon>Hymenochaetales</taxon>
        <taxon>Hymenochaetaceae</taxon>
        <taxon>Pyrrhoderma</taxon>
    </lineage>
</organism>
<dbReference type="InParanoid" id="A0A286U678"/>
<evidence type="ECO:0000313" key="6">
    <source>
        <dbReference type="EMBL" id="PAV15078.1"/>
    </source>
</evidence>
<evidence type="ECO:0000256" key="4">
    <source>
        <dbReference type="SAM" id="MobiDB-lite"/>
    </source>
</evidence>